<dbReference type="PROSITE" id="PS50054">
    <property type="entry name" value="TYR_PHOSPHATASE_DUAL"/>
    <property type="match status" value="1"/>
</dbReference>
<dbReference type="GO" id="GO:0051229">
    <property type="term" value="P:meiotic spindle disassembly"/>
    <property type="evidence" value="ECO:0007669"/>
    <property type="project" value="EnsemblFungi"/>
</dbReference>
<evidence type="ECO:0000256" key="7">
    <source>
        <dbReference type="ARBA" id="ARBA00022618"/>
    </source>
</evidence>
<dbReference type="GO" id="GO:0006974">
    <property type="term" value="P:DNA damage response"/>
    <property type="evidence" value="ECO:0007669"/>
    <property type="project" value="EnsemblFungi"/>
</dbReference>
<feature type="compositionally biased region" description="Polar residues" evidence="15">
    <location>
        <begin position="415"/>
        <end position="456"/>
    </location>
</feature>
<dbReference type="GO" id="GO:0004722">
    <property type="term" value="F:protein serine/threonine phosphatase activity"/>
    <property type="evidence" value="ECO:0007669"/>
    <property type="project" value="EnsemblFungi"/>
</dbReference>
<dbReference type="InterPro" id="IPR016130">
    <property type="entry name" value="Tyr_Pase_AS"/>
</dbReference>
<keyword evidence="12" id="KW-0469">Meiosis</keyword>
<dbReference type="GO" id="GO:1990023">
    <property type="term" value="C:mitotic spindle midzone"/>
    <property type="evidence" value="ECO:0007669"/>
    <property type="project" value="EnsemblFungi"/>
</dbReference>
<dbReference type="STRING" id="1071381.G8C1R4"/>
<dbReference type="GO" id="GO:0030869">
    <property type="term" value="C:RENT complex"/>
    <property type="evidence" value="ECO:0007669"/>
    <property type="project" value="EnsemblFungi"/>
</dbReference>
<dbReference type="GeneID" id="11530694"/>
<evidence type="ECO:0000256" key="6">
    <source>
        <dbReference type="ARBA" id="ARBA00022553"/>
    </source>
</evidence>
<evidence type="ECO:0000256" key="2">
    <source>
        <dbReference type="ARBA" id="ARBA00004496"/>
    </source>
</evidence>
<organism evidence="18 19">
    <name type="scientific">Tetrapisispora phaffii (strain ATCC 24235 / CBS 4417 / NBRC 1672 / NRRL Y-8282 / UCD 70-5)</name>
    <name type="common">Yeast</name>
    <name type="synonym">Fabospora phaffii</name>
    <dbReference type="NCBI Taxonomy" id="1071381"/>
    <lineage>
        <taxon>Eukaryota</taxon>
        <taxon>Fungi</taxon>
        <taxon>Dikarya</taxon>
        <taxon>Ascomycota</taxon>
        <taxon>Saccharomycotina</taxon>
        <taxon>Saccharomycetes</taxon>
        <taxon>Saccharomycetales</taxon>
        <taxon>Saccharomycetaceae</taxon>
        <taxon>Tetrapisispora</taxon>
    </lineage>
</organism>
<feature type="region of interest" description="Disordered" evidence="15">
    <location>
        <begin position="379"/>
        <end position="513"/>
    </location>
</feature>
<dbReference type="GO" id="GO:1903501">
    <property type="term" value="P:positive regulation of mitotic actomyosin contractile ring assembly"/>
    <property type="evidence" value="ECO:0007669"/>
    <property type="project" value="EnsemblFungi"/>
</dbReference>
<keyword evidence="8" id="KW-0498">Mitosis</keyword>
<keyword evidence="11" id="KW-0539">Nucleus</keyword>
<dbReference type="InterPro" id="IPR044506">
    <property type="entry name" value="CDC14_C"/>
</dbReference>
<dbReference type="GO" id="GO:0071958">
    <property type="term" value="C:new mitotic spindle pole body"/>
    <property type="evidence" value="ECO:0007669"/>
    <property type="project" value="EnsemblFungi"/>
</dbReference>
<evidence type="ECO:0000256" key="3">
    <source>
        <dbReference type="ARBA" id="ARBA00007315"/>
    </source>
</evidence>
<dbReference type="FunFam" id="3.90.190.10:FF:000073">
    <property type="entry name" value="Tyrosine-protein phosphatase CDC14"/>
    <property type="match status" value="1"/>
</dbReference>
<dbReference type="SUPFAM" id="SSF52799">
    <property type="entry name" value="(Phosphotyrosine protein) phosphatases II"/>
    <property type="match status" value="2"/>
</dbReference>
<feature type="domain" description="Tyrosine-protein phosphatase" evidence="16">
    <location>
        <begin position="199"/>
        <end position="345"/>
    </location>
</feature>
<keyword evidence="10" id="KW-0904">Protein phosphatase</keyword>
<evidence type="ECO:0000256" key="12">
    <source>
        <dbReference type="ARBA" id="ARBA00023254"/>
    </source>
</evidence>
<feature type="compositionally biased region" description="Basic and acidic residues" evidence="15">
    <location>
        <begin position="385"/>
        <end position="396"/>
    </location>
</feature>
<proteinExistence type="inferred from homology"/>
<dbReference type="InterPro" id="IPR020422">
    <property type="entry name" value="TYR_PHOSPHATASE_DUAL_dom"/>
</dbReference>
<dbReference type="InterPro" id="IPR000387">
    <property type="entry name" value="Tyr_Pase_dom"/>
</dbReference>
<dbReference type="GO" id="GO:0000422">
    <property type="term" value="P:autophagy of mitochondrion"/>
    <property type="evidence" value="ECO:0007669"/>
    <property type="project" value="EnsemblFungi"/>
</dbReference>
<dbReference type="PANTHER" id="PTHR23339">
    <property type="entry name" value="TYROSINE SPECIFIC PROTEIN PHOSPHATASE AND DUAL SPECIFICITY PROTEIN PHOSPHATASE"/>
    <property type="match status" value="1"/>
</dbReference>
<keyword evidence="13" id="KW-0131">Cell cycle</keyword>
<evidence type="ECO:0000256" key="15">
    <source>
        <dbReference type="SAM" id="MobiDB-lite"/>
    </source>
</evidence>
<dbReference type="GO" id="GO:0016479">
    <property type="term" value="P:negative regulation of transcription by RNA polymerase I"/>
    <property type="evidence" value="ECO:0007669"/>
    <property type="project" value="EnsemblFungi"/>
</dbReference>
<evidence type="ECO:0000256" key="5">
    <source>
        <dbReference type="ARBA" id="ARBA00022490"/>
    </source>
</evidence>
<evidence type="ECO:0000256" key="9">
    <source>
        <dbReference type="ARBA" id="ARBA00022801"/>
    </source>
</evidence>
<dbReference type="InterPro" id="IPR029021">
    <property type="entry name" value="Prot-tyrosine_phosphatase-like"/>
</dbReference>
<dbReference type="SMART" id="SM00195">
    <property type="entry name" value="DSPc"/>
    <property type="match status" value="1"/>
</dbReference>
<keyword evidence="19" id="KW-1185">Reference proteome</keyword>
<dbReference type="HOGENOM" id="CLU_017787_1_2_1"/>
<dbReference type="GO" id="GO:0120105">
    <property type="term" value="C:mitotic actomyosin contractile ring, intermediate layer"/>
    <property type="evidence" value="ECO:0007669"/>
    <property type="project" value="EnsemblFungi"/>
</dbReference>
<dbReference type="eggNOG" id="KOG1720">
    <property type="taxonomic scope" value="Eukaryota"/>
</dbReference>
<evidence type="ECO:0000256" key="14">
    <source>
        <dbReference type="ARBA" id="ARBA00069949"/>
    </source>
</evidence>
<protein>
    <recommendedName>
        <fullName evidence="14">Tyrosine-protein phosphatase CDC14</fullName>
        <ecNumber evidence="4">3.1.3.48</ecNumber>
    </recommendedName>
</protein>
<dbReference type="GO" id="GO:0005935">
    <property type="term" value="C:cellular bud neck"/>
    <property type="evidence" value="ECO:0007669"/>
    <property type="project" value="EnsemblFungi"/>
</dbReference>
<dbReference type="AlphaFoldDB" id="G8C1R4"/>
<gene>
    <name evidence="18" type="primary">TPHA0O01230</name>
    <name evidence="18" type="ordered locus">TPHA_0O01230</name>
</gene>
<dbReference type="GO" id="GO:0140602">
    <property type="term" value="C:nucleolar peripheral inclusion body"/>
    <property type="evidence" value="ECO:0007669"/>
    <property type="project" value="EnsemblFungi"/>
</dbReference>
<dbReference type="Proteomes" id="UP000005666">
    <property type="component" value="Chromosome 15"/>
</dbReference>
<dbReference type="KEGG" id="tpf:TPHA_0O01230"/>
<evidence type="ECO:0000256" key="13">
    <source>
        <dbReference type="ARBA" id="ARBA00023306"/>
    </source>
</evidence>
<evidence type="ECO:0000259" key="16">
    <source>
        <dbReference type="PROSITE" id="PS50054"/>
    </source>
</evidence>
<dbReference type="GO" id="GO:0140013">
    <property type="term" value="P:meiotic nuclear division"/>
    <property type="evidence" value="ECO:0007669"/>
    <property type="project" value="EnsemblFungi"/>
</dbReference>
<dbReference type="GO" id="GO:0031031">
    <property type="term" value="P:positive regulation of septation initiation signaling"/>
    <property type="evidence" value="ECO:0007669"/>
    <property type="project" value="EnsemblFungi"/>
</dbReference>
<name>G8C1R4_TETPH</name>
<evidence type="ECO:0000256" key="8">
    <source>
        <dbReference type="ARBA" id="ARBA00022776"/>
    </source>
</evidence>
<dbReference type="EMBL" id="HE612870">
    <property type="protein sequence ID" value="CCE66092.1"/>
    <property type="molecule type" value="Genomic_DNA"/>
</dbReference>
<dbReference type="InterPro" id="IPR029260">
    <property type="entry name" value="DSPn"/>
</dbReference>
<dbReference type="CDD" id="cd14499">
    <property type="entry name" value="CDC14_C"/>
    <property type="match status" value="1"/>
</dbReference>
<evidence type="ECO:0000256" key="11">
    <source>
        <dbReference type="ARBA" id="ARBA00023242"/>
    </source>
</evidence>
<evidence type="ECO:0000259" key="17">
    <source>
        <dbReference type="PROSITE" id="PS50056"/>
    </source>
</evidence>
<dbReference type="GO" id="GO:0004725">
    <property type="term" value="F:protein tyrosine phosphatase activity"/>
    <property type="evidence" value="ECO:0007669"/>
    <property type="project" value="UniProtKB-EC"/>
</dbReference>
<keyword evidence="6" id="KW-0597">Phosphoprotein</keyword>
<dbReference type="CDD" id="cd17657">
    <property type="entry name" value="CDC14_N"/>
    <property type="match status" value="1"/>
</dbReference>
<dbReference type="GO" id="GO:0000776">
    <property type="term" value="C:kinetochore"/>
    <property type="evidence" value="ECO:0007669"/>
    <property type="project" value="EnsemblFungi"/>
</dbReference>
<dbReference type="Pfam" id="PF00782">
    <property type="entry name" value="DSPc"/>
    <property type="match status" value="1"/>
</dbReference>
<dbReference type="GO" id="GO:0070550">
    <property type="term" value="P:rDNA chromatin condensation"/>
    <property type="evidence" value="ECO:0007669"/>
    <property type="project" value="EnsemblFungi"/>
</dbReference>
<dbReference type="GO" id="GO:0044878">
    <property type="term" value="P:mitotic cytokinesis checkpoint signaling"/>
    <property type="evidence" value="ECO:0007669"/>
    <property type="project" value="EnsemblFungi"/>
</dbReference>
<evidence type="ECO:0000256" key="4">
    <source>
        <dbReference type="ARBA" id="ARBA00013064"/>
    </source>
</evidence>
<reference evidence="18 19" key="1">
    <citation type="journal article" date="2011" name="Proc. Natl. Acad. Sci. U.S.A.">
        <title>Evolutionary erosion of yeast sex chromosomes by mating-type switching accidents.</title>
        <authorList>
            <person name="Gordon J.L."/>
            <person name="Armisen D."/>
            <person name="Proux-Wera E."/>
            <person name="Oheigeartaigh S.S."/>
            <person name="Byrne K.P."/>
            <person name="Wolfe K.H."/>
        </authorList>
    </citation>
    <scope>NUCLEOTIDE SEQUENCE [LARGE SCALE GENOMIC DNA]</scope>
    <source>
        <strain evidence="19">ATCC 24235 / CBS 4417 / NBRC 1672 / NRRL Y-8282 / UCD 70-5</strain>
    </source>
</reference>
<feature type="compositionally biased region" description="Basic and acidic residues" evidence="15">
    <location>
        <begin position="404"/>
        <end position="414"/>
    </location>
</feature>
<dbReference type="EC" id="3.1.3.48" evidence="4"/>
<keyword evidence="9" id="KW-0378">Hydrolase</keyword>
<dbReference type="GO" id="GO:0031536">
    <property type="term" value="P:positive regulation of exit from mitosis"/>
    <property type="evidence" value="ECO:0007669"/>
    <property type="project" value="EnsemblFungi"/>
</dbReference>
<evidence type="ECO:0000313" key="18">
    <source>
        <dbReference type="EMBL" id="CCE66092.1"/>
    </source>
</evidence>
<keyword evidence="5" id="KW-0963">Cytoplasm</keyword>
<keyword evidence="7" id="KW-0132">Cell division</keyword>
<comment type="subcellular location">
    <subcellularLocation>
        <location evidence="2">Cytoplasm</location>
    </subcellularLocation>
    <subcellularLocation>
        <location evidence="1">Nucleus</location>
    </subcellularLocation>
</comment>
<dbReference type="Gene3D" id="3.90.190.10">
    <property type="entry name" value="Protein tyrosine phosphatase superfamily"/>
    <property type="match status" value="2"/>
</dbReference>
<dbReference type="GO" id="GO:0071470">
    <property type="term" value="P:cellular response to osmotic stress"/>
    <property type="evidence" value="ECO:0007669"/>
    <property type="project" value="EnsemblFungi"/>
</dbReference>
<feature type="domain" description="Tyrosine specific protein phosphatases" evidence="17">
    <location>
        <begin position="266"/>
        <end position="331"/>
    </location>
</feature>
<dbReference type="PROSITE" id="PS00383">
    <property type="entry name" value="TYR_PHOSPHATASE_1"/>
    <property type="match status" value="1"/>
</dbReference>
<dbReference type="OrthoDB" id="5632at2759"/>
<evidence type="ECO:0000256" key="10">
    <source>
        <dbReference type="ARBA" id="ARBA00022912"/>
    </source>
</evidence>
<sequence length="513" mass="58091">MRKNVYLDNTIEFLRGRVYLGAYDYTPDDTDDMVFFTVDGTIFYNSFHLDFGPMNIGHLYRFAVIFHEILNDVENAKKSVIFYSSTSTRARANAACMLCCYMILVQGWTPHQVLQPLAQVDPPFMPFRDAGYSNADFEITIQDVIYGVWRAKEKSLIDLQAFNLETYEKYERVENGDFNVLTPDFIAFASPQESNRIGAIQSSSPNKSHLNQPFRSVLKFFKSSNVQLVVRLNSHLYNKQHFEDIGIQHLDMIFEDGTCPDLSIVKNFVGAAETIINKGGKIAVHCKAGLGRTGCLIGAHLIYTYGFTANECIGFLRFIRPGMVVGPQQHWLYLNQNTFREWKYTMRLSLEPKEVIGGLYPLIGMEEYRLQKKKVKESKKNTHVKAFENDDSEMRDLVMTPPSAKDKKVGKEEYSNPSFQIAAVPQNSPGQPRKGQNGTNTIEDINKQNAIQNNSEKGTRTPGMGDDTNNSDEDMDRSAEDVLKQLLPKNRRIASGKRTPSAGVRKVSGTTKK</sequence>
<dbReference type="GO" id="GO:1902846">
    <property type="term" value="P:positive regulation of mitotic spindle elongation"/>
    <property type="evidence" value="ECO:0007669"/>
    <property type="project" value="EnsemblFungi"/>
</dbReference>
<dbReference type="PROSITE" id="PS50056">
    <property type="entry name" value="TYR_PHOSPHATASE_2"/>
    <property type="match status" value="1"/>
</dbReference>
<dbReference type="FunFam" id="3.90.190.10:FF:000038">
    <property type="entry name" value="Tyrosine-protein phosphatase CDC14"/>
    <property type="match status" value="1"/>
</dbReference>
<dbReference type="GO" id="GO:0005654">
    <property type="term" value="C:nucleoplasm"/>
    <property type="evidence" value="ECO:0007669"/>
    <property type="project" value="EnsemblFungi"/>
</dbReference>
<dbReference type="GO" id="GO:0140429">
    <property type="term" value="P:positive regulation of mitotic sister chromatid biorientation"/>
    <property type="evidence" value="ECO:0007669"/>
    <property type="project" value="EnsemblFungi"/>
</dbReference>
<dbReference type="OMA" id="ACMLCCY"/>
<dbReference type="RefSeq" id="XP_003688526.1">
    <property type="nucleotide sequence ID" value="XM_003688478.1"/>
</dbReference>
<dbReference type="InterPro" id="IPR050561">
    <property type="entry name" value="PTP"/>
</dbReference>
<dbReference type="GO" id="GO:0051301">
    <property type="term" value="P:cell division"/>
    <property type="evidence" value="ECO:0007669"/>
    <property type="project" value="UniProtKB-KW"/>
</dbReference>
<dbReference type="GO" id="GO:2000786">
    <property type="term" value="P:positive regulation of autophagosome assembly"/>
    <property type="evidence" value="ECO:0007669"/>
    <property type="project" value="EnsemblFungi"/>
</dbReference>
<evidence type="ECO:0000256" key="1">
    <source>
        <dbReference type="ARBA" id="ARBA00004123"/>
    </source>
</evidence>
<dbReference type="Pfam" id="PF14671">
    <property type="entry name" value="DSPn"/>
    <property type="match status" value="1"/>
</dbReference>
<comment type="similarity">
    <text evidence="3">Belongs to the protein-tyrosine phosphatase family. Non-receptor class CDC14 subfamily.</text>
</comment>
<dbReference type="InterPro" id="IPR000340">
    <property type="entry name" value="Dual-sp_phosphatase_cat-dom"/>
</dbReference>
<evidence type="ECO:0000313" key="19">
    <source>
        <dbReference type="Proteomes" id="UP000005666"/>
    </source>
</evidence>
<accession>G8C1R4</accession>